<keyword evidence="1" id="KW-0812">Transmembrane</keyword>
<reference evidence="2 3" key="1">
    <citation type="submission" date="2016-10" db="EMBL/GenBank/DDBJ databases">
        <authorList>
            <person name="de Groot N.N."/>
        </authorList>
    </citation>
    <scope>NUCLEOTIDE SEQUENCE [LARGE SCALE GENOMIC DNA]</scope>
    <source>
        <strain evidence="2 3">DSM 44908</strain>
    </source>
</reference>
<evidence type="ECO:0000313" key="2">
    <source>
        <dbReference type="EMBL" id="SFA45100.1"/>
    </source>
</evidence>
<organism evidence="2 3">
    <name type="scientific">Rhodococcoides kroppenstedtii</name>
    <dbReference type="NCBI Taxonomy" id="293050"/>
    <lineage>
        <taxon>Bacteria</taxon>
        <taxon>Bacillati</taxon>
        <taxon>Actinomycetota</taxon>
        <taxon>Actinomycetes</taxon>
        <taxon>Mycobacteriales</taxon>
        <taxon>Nocardiaceae</taxon>
        <taxon>Rhodococcoides</taxon>
    </lineage>
</organism>
<dbReference type="GeneID" id="85485070"/>
<dbReference type="EMBL" id="FOJN01000003">
    <property type="protein sequence ID" value="SFA45100.1"/>
    <property type="molecule type" value="Genomic_DNA"/>
</dbReference>
<proteinExistence type="predicted"/>
<name>A0A1I0T061_9NOCA</name>
<protein>
    <submittedName>
        <fullName evidence="2">Uncharacterized protein</fullName>
    </submittedName>
</protein>
<gene>
    <name evidence="2" type="ORF">SAMN05444374_103220</name>
</gene>
<accession>A0A1I0T061</accession>
<sequence length="90" mass="9198">MLTYLGLALIVAAAYATTRLTAPRHRAAAFAAIVAGVVLGAAGLLARFDDPHNLTHWIVGGTVTVLAAVIALAGTRVAIHLARTTPSDQA</sequence>
<evidence type="ECO:0000313" key="3">
    <source>
        <dbReference type="Proteomes" id="UP000182054"/>
    </source>
</evidence>
<keyword evidence="1" id="KW-0472">Membrane</keyword>
<feature type="transmembrane region" description="Helical" evidence="1">
    <location>
        <begin position="57"/>
        <end position="79"/>
    </location>
</feature>
<dbReference type="Proteomes" id="UP000182054">
    <property type="component" value="Unassembled WGS sequence"/>
</dbReference>
<feature type="transmembrane region" description="Helical" evidence="1">
    <location>
        <begin position="26"/>
        <end position="45"/>
    </location>
</feature>
<evidence type="ECO:0000256" key="1">
    <source>
        <dbReference type="SAM" id="Phobius"/>
    </source>
</evidence>
<keyword evidence="1" id="KW-1133">Transmembrane helix</keyword>
<dbReference type="AlphaFoldDB" id="A0A1I0T061"/>
<dbReference type="RefSeq" id="WP_074921873.1">
    <property type="nucleotide sequence ID" value="NZ_FOJN01000003.1"/>
</dbReference>